<feature type="compositionally biased region" description="Polar residues" evidence="8">
    <location>
        <begin position="161"/>
        <end position="175"/>
    </location>
</feature>
<dbReference type="GO" id="GO:0008270">
    <property type="term" value="F:zinc ion binding"/>
    <property type="evidence" value="ECO:0007669"/>
    <property type="project" value="InterPro"/>
</dbReference>
<dbReference type="CDD" id="cd12148">
    <property type="entry name" value="fungal_TF_MHR"/>
    <property type="match status" value="1"/>
</dbReference>
<keyword evidence="7" id="KW-0539">Nucleus</keyword>
<evidence type="ECO:0000256" key="5">
    <source>
        <dbReference type="ARBA" id="ARBA00023125"/>
    </source>
</evidence>
<dbReference type="Pfam" id="PF04082">
    <property type="entry name" value="Fungal_trans"/>
    <property type="match status" value="1"/>
</dbReference>
<feature type="region of interest" description="Disordered" evidence="8">
    <location>
        <begin position="1"/>
        <end position="26"/>
    </location>
</feature>
<proteinExistence type="predicted"/>
<keyword evidence="6" id="KW-0804">Transcription</keyword>
<keyword evidence="5" id="KW-0238">DNA-binding</keyword>
<evidence type="ECO:0000313" key="10">
    <source>
        <dbReference type="EMBL" id="KAJ2867574.1"/>
    </source>
</evidence>
<dbReference type="InterPro" id="IPR051615">
    <property type="entry name" value="Transcr_Regulatory_Elem"/>
</dbReference>
<dbReference type="GO" id="GO:0003677">
    <property type="term" value="F:DNA binding"/>
    <property type="evidence" value="ECO:0007669"/>
    <property type="project" value="UniProtKB-KW"/>
</dbReference>
<feature type="region of interest" description="Disordered" evidence="8">
    <location>
        <begin position="263"/>
        <end position="375"/>
    </location>
</feature>
<evidence type="ECO:0000256" key="3">
    <source>
        <dbReference type="ARBA" id="ARBA00022833"/>
    </source>
</evidence>
<dbReference type="CDD" id="cd00067">
    <property type="entry name" value="GAL4"/>
    <property type="match status" value="1"/>
</dbReference>
<feature type="region of interest" description="Disordered" evidence="8">
    <location>
        <begin position="193"/>
        <end position="214"/>
    </location>
</feature>
<dbReference type="PANTHER" id="PTHR31313:SF81">
    <property type="entry name" value="TY1 ENHANCER ACTIVATOR"/>
    <property type="match status" value="1"/>
</dbReference>
<accession>A0A9W8M7L6</accession>
<dbReference type="PROSITE" id="PS00463">
    <property type="entry name" value="ZN2_CY6_FUNGAL_1"/>
    <property type="match status" value="1"/>
</dbReference>
<dbReference type="Proteomes" id="UP001140074">
    <property type="component" value="Unassembled WGS sequence"/>
</dbReference>
<dbReference type="GO" id="GO:0000981">
    <property type="term" value="F:DNA-binding transcription factor activity, RNA polymerase II-specific"/>
    <property type="evidence" value="ECO:0007669"/>
    <property type="project" value="InterPro"/>
</dbReference>
<dbReference type="SMART" id="SM00066">
    <property type="entry name" value="GAL4"/>
    <property type="match status" value="1"/>
</dbReference>
<evidence type="ECO:0000259" key="9">
    <source>
        <dbReference type="PROSITE" id="PS50048"/>
    </source>
</evidence>
<dbReference type="Pfam" id="PF00172">
    <property type="entry name" value="Zn_clus"/>
    <property type="match status" value="1"/>
</dbReference>
<evidence type="ECO:0000256" key="8">
    <source>
        <dbReference type="SAM" id="MobiDB-lite"/>
    </source>
</evidence>
<name>A0A9W8M7L6_9FUNG</name>
<feature type="region of interest" description="Disordered" evidence="8">
    <location>
        <begin position="582"/>
        <end position="623"/>
    </location>
</feature>
<reference evidence="10" key="1">
    <citation type="submission" date="2022-07" db="EMBL/GenBank/DDBJ databases">
        <title>Phylogenomic reconstructions and comparative analyses of Kickxellomycotina fungi.</title>
        <authorList>
            <person name="Reynolds N.K."/>
            <person name="Stajich J.E."/>
            <person name="Barry K."/>
            <person name="Grigoriev I.V."/>
            <person name="Crous P."/>
            <person name="Smith M.E."/>
        </authorList>
    </citation>
    <scope>NUCLEOTIDE SEQUENCE</scope>
    <source>
        <strain evidence="10">RSA 476</strain>
    </source>
</reference>
<dbReference type="GO" id="GO:0005634">
    <property type="term" value="C:nucleus"/>
    <property type="evidence" value="ECO:0007669"/>
    <property type="project" value="UniProtKB-SubCell"/>
</dbReference>
<dbReference type="SMART" id="SM00906">
    <property type="entry name" value="Fungal_trans"/>
    <property type="match status" value="1"/>
</dbReference>
<feature type="region of interest" description="Disordered" evidence="8">
    <location>
        <begin position="140"/>
        <end position="176"/>
    </location>
</feature>
<dbReference type="GO" id="GO:0006351">
    <property type="term" value="P:DNA-templated transcription"/>
    <property type="evidence" value="ECO:0007669"/>
    <property type="project" value="InterPro"/>
</dbReference>
<feature type="region of interest" description="Disordered" evidence="8">
    <location>
        <begin position="975"/>
        <end position="994"/>
    </location>
</feature>
<dbReference type="Gene3D" id="4.10.240.10">
    <property type="entry name" value="Zn(2)-C6 fungal-type DNA-binding domain"/>
    <property type="match status" value="1"/>
</dbReference>
<evidence type="ECO:0000256" key="7">
    <source>
        <dbReference type="ARBA" id="ARBA00023242"/>
    </source>
</evidence>
<keyword evidence="11" id="KW-1185">Reference proteome</keyword>
<feature type="compositionally biased region" description="Polar residues" evidence="8">
    <location>
        <begin position="141"/>
        <end position="154"/>
    </location>
</feature>
<comment type="subcellular location">
    <subcellularLocation>
        <location evidence="1">Nucleus</location>
    </subcellularLocation>
</comment>
<evidence type="ECO:0000313" key="11">
    <source>
        <dbReference type="Proteomes" id="UP001140074"/>
    </source>
</evidence>
<keyword evidence="4" id="KW-0805">Transcription regulation</keyword>
<keyword evidence="3" id="KW-0862">Zinc</keyword>
<dbReference type="InterPro" id="IPR036864">
    <property type="entry name" value="Zn2-C6_fun-type_DNA-bd_sf"/>
</dbReference>
<gene>
    <name evidence="10" type="ORF">GGH94_000750</name>
</gene>
<evidence type="ECO:0000256" key="1">
    <source>
        <dbReference type="ARBA" id="ARBA00004123"/>
    </source>
</evidence>
<feature type="compositionally biased region" description="Pro residues" evidence="8">
    <location>
        <begin position="363"/>
        <end position="374"/>
    </location>
</feature>
<feature type="region of interest" description="Disordered" evidence="8">
    <location>
        <begin position="1098"/>
        <end position="1121"/>
    </location>
</feature>
<dbReference type="InterPro" id="IPR001138">
    <property type="entry name" value="Zn2Cys6_DnaBD"/>
</dbReference>
<feature type="domain" description="Zn(2)-C6 fungal-type" evidence="9">
    <location>
        <begin position="34"/>
        <end position="64"/>
    </location>
</feature>
<dbReference type="PANTHER" id="PTHR31313">
    <property type="entry name" value="TY1 ENHANCER ACTIVATOR"/>
    <property type="match status" value="1"/>
</dbReference>
<evidence type="ECO:0000256" key="2">
    <source>
        <dbReference type="ARBA" id="ARBA00022723"/>
    </source>
</evidence>
<feature type="compositionally biased region" description="Polar residues" evidence="8">
    <location>
        <begin position="1"/>
        <end position="11"/>
    </location>
</feature>
<dbReference type="InterPro" id="IPR007219">
    <property type="entry name" value="XnlR_reg_dom"/>
</dbReference>
<dbReference type="EMBL" id="JANBUY010000016">
    <property type="protein sequence ID" value="KAJ2867574.1"/>
    <property type="molecule type" value="Genomic_DNA"/>
</dbReference>
<dbReference type="SUPFAM" id="SSF57701">
    <property type="entry name" value="Zn2/Cys6 DNA-binding domain"/>
    <property type="match status" value="1"/>
</dbReference>
<organism evidence="10 11">
    <name type="scientific">Coemansia aciculifera</name>
    <dbReference type="NCBI Taxonomy" id="417176"/>
    <lineage>
        <taxon>Eukaryota</taxon>
        <taxon>Fungi</taxon>
        <taxon>Fungi incertae sedis</taxon>
        <taxon>Zoopagomycota</taxon>
        <taxon>Kickxellomycotina</taxon>
        <taxon>Kickxellomycetes</taxon>
        <taxon>Kickxellales</taxon>
        <taxon>Kickxellaceae</taxon>
        <taxon>Coemansia</taxon>
    </lineage>
</organism>
<evidence type="ECO:0000256" key="4">
    <source>
        <dbReference type="ARBA" id="ARBA00023015"/>
    </source>
</evidence>
<sequence length="1341" mass="145535">MDPDARSSSPTPLHREPQSPLLDLDPKRQRVSRACDRCRRKKTKCDAKRPICSHCQAISATCTYLDAAKKRGPPKGYIEVIENRLHKVEELLRDLVISDSAAARHVLEALRAPDSDDLAIVTDPSGTLFGGVTLSELESRAAQNPARTQASSSFLPELRPSRSSHCTMSHQSTTAAAEPLSVGNCTSTLVAPSVAPARRHSNQAPTGDSADNDRTEHLTHLERGVGHLTLDPTGSLRYLGDSSGWDIINRNLISSAASPRLTRGVNGAFRWPPISSIPMRDAEEEEDEDAKHAPGVEPIVTAHPTDRDPNSGPHIPSSHHSTSRVRNTDADIAASGSGPSEGLGISDSPANSYGQDRAVPVPRNMPPSGKPPMPDADEEASLLALYFRYVHPVFPILYKSYFLERVLAKNNRPSPSLLSAVFAAASTYKFRESQNEADLTRARIQMAVHFQRAKLYLDEQYTLNTTASILTLLLMAVYEQGTMSTRSWLYSGMAIRKAYDLGLHRDVGVTNHQGLSVLSQTEVQVRQRAWWGCYILDIMVSATLGRPTTIRDFTFDVPFPADYGEDNDDLLVESSMSASHKAASSASSTLERTSQAQEAHRPPCQTPKAVSDPRTLSDRTTPTLARDARTSIAVAERMVDYVALAVGESESDELDNKASDEFGVRRPQEGKLLGVYYLDLLHIFSHILTEMYACKPNRDYVSKFCVHDLHSRVERLIVLDHELRQWKMSLPPCLLYPVDDILAIKPARCVYISLIHLVYYTAMILLHRPFISRLGEPPPHGSSSALPLPSHSICTVSAQMISLIGQGIVQDSRIFIMPFITFMMFTAGTMHLNNVIVAADSWIARRFLKRTLNVISRLGAHWQVSSKCHNMLSALVRANGIGLDQATDDNSSDNDDEAGARVIRDRCRETSRIAYDVYENRAMYRERNVPTAKPSMSQSTTALCSYQDTPEHVGYPNSARGRSASGEDTMLLDSTRHASHHSTPTAPPNADNPWPYDTRLGTQVGQRAHTWGTSPAVTTAAWSGSASACQKDALVDAFKFTQPRHSEGSPRPPKTVSRQMFGLRNKVDSDGMPIVPASPYTSVDFSREAISSARLMQNRPPECQSDNNSHATHRQQVQAPTRDEPAAMLGQFVPSLEFFANADFPLGLGGPNGQASLDLPLAVANGRGANAGSQQAHTNTMSVVSTLGSMVERASQAFVGPPTSSVVYSGNIADSYGSSGSGMPDIFTGTLFGAPGSVTNAFSAPTLGTICGFDSNNATSSSFNGVLVDSGMAGNLPFAGISSNTDSVGGLAGLNPLAWASGEVSMASSSSPSGETPWKDYVSQVIRMFNADHSMPDAGLQ</sequence>
<evidence type="ECO:0000256" key="6">
    <source>
        <dbReference type="ARBA" id="ARBA00023163"/>
    </source>
</evidence>
<protein>
    <recommendedName>
        <fullName evidence="9">Zn(2)-C6 fungal-type domain-containing protein</fullName>
    </recommendedName>
</protein>
<dbReference type="PROSITE" id="PS50048">
    <property type="entry name" value="ZN2_CY6_FUNGAL_2"/>
    <property type="match status" value="1"/>
</dbReference>
<keyword evidence="2" id="KW-0479">Metal-binding</keyword>
<comment type="caution">
    <text evidence="10">The sequence shown here is derived from an EMBL/GenBank/DDBJ whole genome shotgun (WGS) entry which is preliminary data.</text>
</comment>
<feature type="compositionally biased region" description="Polar residues" evidence="8">
    <location>
        <begin position="1104"/>
        <end position="1119"/>
    </location>
</feature>